<feature type="transmembrane region" description="Helical" evidence="8">
    <location>
        <begin position="87"/>
        <end position="111"/>
    </location>
</feature>
<evidence type="ECO:0000256" key="1">
    <source>
        <dbReference type="ARBA" id="ARBA00004141"/>
    </source>
</evidence>
<comment type="subcellular location">
    <subcellularLocation>
        <location evidence="1">Membrane</location>
        <topology evidence="1">Multi-pass membrane protein</topology>
    </subcellularLocation>
</comment>
<feature type="transmembrane region" description="Helical" evidence="8">
    <location>
        <begin position="475"/>
        <end position="496"/>
    </location>
</feature>
<evidence type="ECO:0000313" key="10">
    <source>
        <dbReference type="EMBL" id="KAK1745062.1"/>
    </source>
</evidence>
<feature type="compositionally biased region" description="Polar residues" evidence="7">
    <location>
        <begin position="833"/>
        <end position="847"/>
    </location>
</feature>
<gene>
    <name evidence="10" type="ORF">QTG54_004353</name>
</gene>
<dbReference type="GO" id="GO:0016020">
    <property type="term" value="C:membrane"/>
    <property type="evidence" value="ECO:0007669"/>
    <property type="project" value="UniProtKB-SubCell"/>
</dbReference>
<keyword evidence="11" id="KW-1185">Reference proteome</keyword>
<keyword evidence="4 8" id="KW-0812">Transmembrane</keyword>
<evidence type="ECO:0000256" key="2">
    <source>
        <dbReference type="ARBA" id="ARBA00007015"/>
    </source>
</evidence>
<feature type="transmembrane region" description="Helical" evidence="8">
    <location>
        <begin position="281"/>
        <end position="305"/>
    </location>
</feature>
<dbReference type="GO" id="GO:0055085">
    <property type="term" value="P:transmembrane transport"/>
    <property type="evidence" value="ECO:0007669"/>
    <property type="project" value="InterPro"/>
</dbReference>
<keyword evidence="3" id="KW-0813">Transport</keyword>
<proteinExistence type="inferred from homology"/>
<feature type="domain" description="Mechanosensitive ion channel MscS" evidence="9">
    <location>
        <begin position="649"/>
        <end position="712"/>
    </location>
</feature>
<feature type="region of interest" description="Disordered" evidence="7">
    <location>
        <begin position="827"/>
        <end position="847"/>
    </location>
</feature>
<feature type="transmembrane region" description="Helical" evidence="8">
    <location>
        <begin position="596"/>
        <end position="616"/>
    </location>
</feature>
<protein>
    <submittedName>
        <fullName evidence="10">Folate-biopterin transporter</fullName>
    </submittedName>
</protein>
<evidence type="ECO:0000256" key="7">
    <source>
        <dbReference type="SAM" id="MobiDB-lite"/>
    </source>
</evidence>
<feature type="transmembrane region" description="Helical" evidence="8">
    <location>
        <begin position="56"/>
        <end position="75"/>
    </location>
</feature>
<dbReference type="Gene3D" id="1.10.287.1260">
    <property type="match status" value="1"/>
</dbReference>
<name>A0AAD9DF95_9STRA</name>
<dbReference type="Gene3D" id="2.30.30.60">
    <property type="match status" value="1"/>
</dbReference>
<evidence type="ECO:0000256" key="6">
    <source>
        <dbReference type="ARBA" id="ARBA00023136"/>
    </source>
</evidence>
<evidence type="ECO:0000256" key="5">
    <source>
        <dbReference type="ARBA" id="ARBA00022989"/>
    </source>
</evidence>
<dbReference type="InterPro" id="IPR010920">
    <property type="entry name" value="LSM_dom_sf"/>
</dbReference>
<dbReference type="PANTHER" id="PTHR31585:SF0">
    <property type="entry name" value="FOLATE-BIOPTERIN TRANSPORTER 1, CHLOROPLASTIC"/>
    <property type="match status" value="1"/>
</dbReference>
<evidence type="ECO:0000259" key="9">
    <source>
        <dbReference type="Pfam" id="PF00924"/>
    </source>
</evidence>
<keyword evidence="6 8" id="KW-0472">Membrane</keyword>
<dbReference type="Proteomes" id="UP001224775">
    <property type="component" value="Unassembled WGS sequence"/>
</dbReference>
<comment type="caution">
    <text evidence="10">The sequence shown here is derived from an EMBL/GenBank/DDBJ whole genome shotgun (WGS) entry which is preliminary data.</text>
</comment>
<evidence type="ECO:0000256" key="8">
    <source>
        <dbReference type="SAM" id="Phobius"/>
    </source>
</evidence>
<dbReference type="AlphaFoldDB" id="A0AAD9DF95"/>
<comment type="similarity">
    <text evidence="2">Belongs to the major facilitator superfamily. Folate-biopterin transporter (TC 2.A.71) family.</text>
</comment>
<reference evidence="10" key="1">
    <citation type="submission" date="2023-06" db="EMBL/GenBank/DDBJ databases">
        <title>Survivors Of The Sea: Transcriptome response of Skeletonema marinoi to long-term dormancy.</title>
        <authorList>
            <person name="Pinder M.I.M."/>
            <person name="Kourtchenko O."/>
            <person name="Robertson E.K."/>
            <person name="Larsson T."/>
            <person name="Maumus F."/>
            <person name="Osuna-Cruz C.M."/>
            <person name="Vancaester E."/>
            <person name="Stenow R."/>
            <person name="Vandepoele K."/>
            <person name="Ploug H."/>
            <person name="Bruchert V."/>
            <person name="Godhe A."/>
            <person name="Topel M."/>
        </authorList>
    </citation>
    <scope>NUCLEOTIDE SEQUENCE</scope>
    <source>
        <strain evidence="10">R05AC</strain>
    </source>
</reference>
<feature type="transmembrane region" description="Helical" evidence="8">
    <location>
        <begin position="317"/>
        <end position="339"/>
    </location>
</feature>
<evidence type="ECO:0000256" key="3">
    <source>
        <dbReference type="ARBA" id="ARBA00022448"/>
    </source>
</evidence>
<dbReference type="EMBL" id="JATAAI010000006">
    <property type="protein sequence ID" value="KAK1745062.1"/>
    <property type="molecule type" value="Genomic_DNA"/>
</dbReference>
<sequence>MTQAASRTFLLKDEFHLGPAELSATLGLLTLPWTIKPLYGFLSDGFPIFGYRRRSYLVLAGFVGFLSYLVLAFGLDTVAVVDGVDTSMAFTITIISLLLSSASIALSDVVADGIVVQKTREASERGDDAIAESMSPREVFGIASVLPLLVSGISFLMQEEPIGKKISNGDIQNGEVNDFEIEQAEATVATPTSDGAMLYFMTNDIGFGPEFLGRARLVTAASSLVGVFLYNQYLRRVPIKDVLFWTSIASVPLGLTQLLLISHYNRELGIPDGAFVFGDDVVFSILGEFAFLPTTVGTEVGAALTKSLSVTETDFSNLALLTIICNVSSLLPLVFIGWLDGVGDESQEEMEAKGIDGFDKDEISVFGLMGEQKERYSRHHYCLITQPDIMIWHTVISLFCAAASSSAFVTPIGRVVQSKQPKALSIHYASAATHETVTNTARTLAVAGRIPWGNFILNYKQRIQLVSIVRKETHILDISVMLALALFNVPIGRFLYQKFFYRFREKGVVFEQSITYQVQAIISEAARIGLVAYLFDIIEIWLEVGGFKSVPDISKIVAQLMYSTWIAVRIRRYRIGSRFVDRAIKLKRNKKNMVSIIDKISDFFIFGILAMIWIDILKIKRGAGLSSVFALSGAGTLTLTLATQDLAKKALGGLALASSDKFAIGDNIALGDGTVGVVKNIGWLNTSIKGGDELVTSIPNSQLSNIRVTNRSNQRYSQVKQTLRFDYSDVDRIPALVANIKEEIRSSCPEVVTDGSHPFRVVWSNFEADHLEVSVDCRLRCPPIGDKYAEARQNILIAIARAVKKMRFIFAMPTGTYKNWVDYSSDEEKKPETTMQEEASNTVNEGS</sequence>
<dbReference type="InterPro" id="IPR039309">
    <property type="entry name" value="BT1"/>
</dbReference>
<accession>A0AAD9DF95</accession>
<dbReference type="InterPro" id="IPR006685">
    <property type="entry name" value="MscS_channel_2nd"/>
</dbReference>
<organism evidence="10 11">
    <name type="scientific">Skeletonema marinoi</name>
    <dbReference type="NCBI Taxonomy" id="267567"/>
    <lineage>
        <taxon>Eukaryota</taxon>
        <taxon>Sar</taxon>
        <taxon>Stramenopiles</taxon>
        <taxon>Ochrophyta</taxon>
        <taxon>Bacillariophyta</taxon>
        <taxon>Coscinodiscophyceae</taxon>
        <taxon>Thalassiosirophycidae</taxon>
        <taxon>Thalassiosirales</taxon>
        <taxon>Skeletonemataceae</taxon>
        <taxon>Skeletonema</taxon>
        <taxon>Skeletonema marinoi-dohrnii complex</taxon>
    </lineage>
</organism>
<dbReference type="InterPro" id="IPR036259">
    <property type="entry name" value="MFS_trans_sf"/>
</dbReference>
<dbReference type="CDD" id="cd17484">
    <property type="entry name" value="MFS_FBT"/>
    <property type="match status" value="1"/>
</dbReference>
<dbReference type="InterPro" id="IPR023408">
    <property type="entry name" value="MscS_beta-dom_sf"/>
</dbReference>
<keyword evidence="5 8" id="KW-1133">Transmembrane helix</keyword>
<dbReference type="SUPFAM" id="SSF50182">
    <property type="entry name" value="Sm-like ribonucleoproteins"/>
    <property type="match status" value="1"/>
</dbReference>
<evidence type="ECO:0000313" key="11">
    <source>
        <dbReference type="Proteomes" id="UP001224775"/>
    </source>
</evidence>
<dbReference type="PANTHER" id="PTHR31585">
    <property type="entry name" value="FOLATE-BIOPTERIN TRANSPORTER 1, CHLOROPLASTIC"/>
    <property type="match status" value="1"/>
</dbReference>
<dbReference type="SUPFAM" id="SSF103473">
    <property type="entry name" value="MFS general substrate transporter"/>
    <property type="match status" value="1"/>
</dbReference>
<feature type="transmembrane region" description="Helical" evidence="8">
    <location>
        <begin position="242"/>
        <end position="261"/>
    </location>
</feature>
<evidence type="ECO:0000256" key="4">
    <source>
        <dbReference type="ARBA" id="ARBA00022692"/>
    </source>
</evidence>
<dbReference type="Pfam" id="PF03092">
    <property type="entry name" value="BT1"/>
    <property type="match status" value="2"/>
</dbReference>
<dbReference type="Pfam" id="PF00924">
    <property type="entry name" value="MS_channel_2nd"/>
    <property type="match status" value="1"/>
</dbReference>